<dbReference type="Proteomes" id="UP000295344">
    <property type="component" value="Unassembled WGS sequence"/>
</dbReference>
<gene>
    <name evidence="1" type="ORF">CLV52_3473</name>
</gene>
<dbReference type="OrthoDB" id="9765330at2"/>
<dbReference type="Gene3D" id="3.90.550.10">
    <property type="entry name" value="Spore Coat Polysaccharide Biosynthesis Protein SpsA, Chain A"/>
    <property type="match status" value="1"/>
</dbReference>
<protein>
    <recommendedName>
        <fullName evidence="3">Glycosyl transferase family 8</fullName>
    </recommendedName>
</protein>
<sequence length="399" mass="45522">MPGTATGDTVYCTVVARNYLPQALALHASIQRHQPDRHFVVLVVDGEVELEERPGLELVGLEALALPEREQLDLAAIYDVVELSTGVKPRFMLQLLERYERAVYLDPDLYLVSSIEELDDLMDEHGVVLTPHILEPIPPGESFRSEINTLTVGVHNLGFCAVGRAGRPFLEWWWSHLERECLIYPLLGLFVDQKWTDIGATMFDAHSLRHYGYNIGHWNLHERRFSRRDGSLVMDRTGEPLRFFHFSGFDPNDPEAISERQTISLKDTDLGFDELVPLSREYAALVLQARSDLGASPRYGFDTDSSGRPMTKRLRRTYRKELIDNGPESLPSPFIDAQREAFAKWRARSLPRQATNALADSSLAFKYAFPDTYNRIKRTAPAQFRWVRGRLLAGAKIRR</sequence>
<dbReference type="RefSeq" id="WP_133767606.1">
    <property type="nucleotide sequence ID" value="NZ_BAAARP010000001.1"/>
</dbReference>
<evidence type="ECO:0008006" key="3">
    <source>
        <dbReference type="Google" id="ProtNLM"/>
    </source>
</evidence>
<dbReference type="InterPro" id="IPR029044">
    <property type="entry name" value="Nucleotide-diphossugar_trans"/>
</dbReference>
<accession>A0A4R7FDB7</accession>
<evidence type="ECO:0000313" key="2">
    <source>
        <dbReference type="Proteomes" id="UP000295344"/>
    </source>
</evidence>
<dbReference type="AlphaFoldDB" id="A0A4R7FDB7"/>
<evidence type="ECO:0000313" key="1">
    <source>
        <dbReference type="EMBL" id="TDS74949.1"/>
    </source>
</evidence>
<dbReference type="EMBL" id="SOAM01000004">
    <property type="protein sequence ID" value="TDS74949.1"/>
    <property type="molecule type" value="Genomic_DNA"/>
</dbReference>
<reference evidence="1 2" key="1">
    <citation type="submission" date="2019-03" db="EMBL/GenBank/DDBJ databases">
        <title>Genomic Encyclopedia of Archaeal and Bacterial Type Strains, Phase II (KMG-II): from individual species to whole genera.</title>
        <authorList>
            <person name="Goeker M."/>
        </authorList>
    </citation>
    <scope>NUCLEOTIDE SEQUENCE [LARGE SCALE GENOMIC DNA]</scope>
    <source>
        <strain evidence="1 2">DSM 24782</strain>
    </source>
</reference>
<keyword evidence="2" id="KW-1185">Reference proteome</keyword>
<proteinExistence type="predicted"/>
<name>A0A4R7FDB7_9MICO</name>
<dbReference type="SUPFAM" id="SSF53448">
    <property type="entry name" value="Nucleotide-diphospho-sugar transferases"/>
    <property type="match status" value="1"/>
</dbReference>
<organism evidence="1 2">
    <name type="scientific">Amnibacterium kyonggiense</name>
    <dbReference type="NCBI Taxonomy" id="595671"/>
    <lineage>
        <taxon>Bacteria</taxon>
        <taxon>Bacillati</taxon>
        <taxon>Actinomycetota</taxon>
        <taxon>Actinomycetes</taxon>
        <taxon>Micrococcales</taxon>
        <taxon>Microbacteriaceae</taxon>
        <taxon>Amnibacterium</taxon>
    </lineage>
</organism>
<comment type="caution">
    <text evidence="1">The sequence shown here is derived from an EMBL/GenBank/DDBJ whole genome shotgun (WGS) entry which is preliminary data.</text>
</comment>